<evidence type="ECO:0000313" key="13">
    <source>
        <dbReference type="Proteomes" id="UP001218218"/>
    </source>
</evidence>
<feature type="compositionally biased region" description="Polar residues" evidence="10">
    <location>
        <begin position="322"/>
        <end position="334"/>
    </location>
</feature>
<protein>
    <submittedName>
        <fullName evidence="12">HSF-type DNA-binding-domain-containing protein</fullName>
    </submittedName>
</protein>
<dbReference type="EMBL" id="JARIHO010000016">
    <property type="protein sequence ID" value="KAJ7348981.1"/>
    <property type="molecule type" value="Genomic_DNA"/>
</dbReference>
<dbReference type="SMART" id="SM00448">
    <property type="entry name" value="REC"/>
    <property type="match status" value="1"/>
</dbReference>
<dbReference type="Pfam" id="PF00447">
    <property type="entry name" value="HSF_DNA-bind"/>
    <property type="match status" value="1"/>
</dbReference>
<keyword evidence="6" id="KW-0804">Transcription</keyword>
<evidence type="ECO:0000256" key="7">
    <source>
        <dbReference type="ARBA" id="ARBA00023242"/>
    </source>
</evidence>
<feature type="non-terminal residue" evidence="12">
    <location>
        <position position="1"/>
    </location>
</feature>
<evidence type="ECO:0000256" key="6">
    <source>
        <dbReference type="ARBA" id="ARBA00023163"/>
    </source>
</evidence>
<dbReference type="FunFam" id="1.10.10.10:FF:000027">
    <property type="entry name" value="Heat shock transcription factor 1"/>
    <property type="match status" value="1"/>
</dbReference>
<evidence type="ECO:0000256" key="9">
    <source>
        <dbReference type="PROSITE-ProRule" id="PRU00169"/>
    </source>
</evidence>
<feature type="region of interest" description="Disordered" evidence="10">
    <location>
        <begin position="432"/>
        <end position="455"/>
    </location>
</feature>
<keyword evidence="3" id="KW-0902">Two-component regulatory system</keyword>
<evidence type="ECO:0000256" key="4">
    <source>
        <dbReference type="ARBA" id="ARBA00023015"/>
    </source>
</evidence>
<evidence type="ECO:0000256" key="8">
    <source>
        <dbReference type="ARBA" id="ARBA00062171"/>
    </source>
</evidence>
<feature type="region of interest" description="Disordered" evidence="10">
    <location>
        <begin position="322"/>
        <end position="374"/>
    </location>
</feature>
<keyword evidence="5 12" id="KW-0238">DNA-binding</keyword>
<dbReference type="FunFam" id="3.40.50.2300:FF:000212">
    <property type="entry name" value="Stress response regulator/HFS transcription factor"/>
    <property type="match status" value="1"/>
</dbReference>
<dbReference type="GO" id="GO:0005634">
    <property type="term" value="C:nucleus"/>
    <property type="evidence" value="ECO:0007669"/>
    <property type="project" value="UniProtKB-SubCell"/>
</dbReference>
<feature type="domain" description="Response regulatory" evidence="11">
    <location>
        <begin position="470"/>
        <end position="584"/>
    </location>
</feature>
<proteinExistence type="predicted"/>
<dbReference type="GO" id="GO:0000156">
    <property type="term" value="F:phosphorelay response regulator activity"/>
    <property type="evidence" value="ECO:0007669"/>
    <property type="project" value="InterPro"/>
</dbReference>
<feature type="region of interest" description="Disordered" evidence="10">
    <location>
        <begin position="679"/>
        <end position="705"/>
    </location>
</feature>
<evidence type="ECO:0000256" key="10">
    <source>
        <dbReference type="SAM" id="MobiDB-lite"/>
    </source>
</evidence>
<dbReference type="SUPFAM" id="SSF46785">
    <property type="entry name" value="Winged helix' DNA-binding domain"/>
    <property type="match status" value="1"/>
</dbReference>
<gene>
    <name evidence="12" type="ORF">DFH08DRAFT_998289</name>
</gene>
<dbReference type="SMART" id="SM00415">
    <property type="entry name" value="HSF"/>
    <property type="match status" value="1"/>
</dbReference>
<comment type="caution">
    <text evidence="12">The sequence shown here is derived from an EMBL/GenBank/DDBJ whole genome shotgun (WGS) entry which is preliminary data.</text>
</comment>
<accession>A0AAD7A3R6</accession>
<comment type="subunit">
    <text evidence="8">Homotrimer. Homotrimerization increases the affinity of HSF1 to DNA. Interacts with transcriptional coregulator SSA1 on chromatin.</text>
</comment>
<dbReference type="PRINTS" id="PR00056">
    <property type="entry name" value="HSFDOMAIN"/>
</dbReference>
<dbReference type="GO" id="GO:0003700">
    <property type="term" value="F:DNA-binding transcription factor activity"/>
    <property type="evidence" value="ECO:0007669"/>
    <property type="project" value="InterPro"/>
</dbReference>
<dbReference type="PANTHER" id="PTHR45339">
    <property type="entry name" value="HYBRID SIGNAL TRANSDUCTION HISTIDINE KINASE J"/>
    <property type="match status" value="1"/>
</dbReference>
<evidence type="ECO:0000256" key="3">
    <source>
        <dbReference type="ARBA" id="ARBA00023012"/>
    </source>
</evidence>
<evidence type="ECO:0000256" key="5">
    <source>
        <dbReference type="ARBA" id="ARBA00023125"/>
    </source>
</evidence>
<comment type="subcellular location">
    <subcellularLocation>
        <location evidence="1">Nucleus</location>
    </subcellularLocation>
</comment>
<feature type="modified residue" description="4-aspartylphosphate" evidence="9">
    <location>
        <position position="519"/>
    </location>
</feature>
<organism evidence="12 13">
    <name type="scientific">Mycena albidolilacea</name>
    <dbReference type="NCBI Taxonomy" id="1033008"/>
    <lineage>
        <taxon>Eukaryota</taxon>
        <taxon>Fungi</taxon>
        <taxon>Dikarya</taxon>
        <taxon>Basidiomycota</taxon>
        <taxon>Agaricomycotina</taxon>
        <taxon>Agaricomycetes</taxon>
        <taxon>Agaricomycetidae</taxon>
        <taxon>Agaricales</taxon>
        <taxon>Marasmiineae</taxon>
        <taxon>Mycenaceae</taxon>
        <taxon>Mycena</taxon>
    </lineage>
</organism>
<dbReference type="PROSITE" id="PS50110">
    <property type="entry name" value="RESPONSE_REGULATORY"/>
    <property type="match status" value="1"/>
</dbReference>
<dbReference type="SUPFAM" id="SSF52172">
    <property type="entry name" value="CheY-like"/>
    <property type="match status" value="1"/>
</dbReference>
<dbReference type="Proteomes" id="UP001218218">
    <property type="component" value="Unassembled WGS sequence"/>
</dbReference>
<evidence type="ECO:0000256" key="1">
    <source>
        <dbReference type="ARBA" id="ARBA00004123"/>
    </source>
</evidence>
<keyword evidence="13" id="KW-1185">Reference proteome</keyword>
<keyword evidence="2 9" id="KW-0597">Phosphoprotein</keyword>
<dbReference type="GO" id="GO:0043565">
    <property type="term" value="F:sequence-specific DNA binding"/>
    <property type="evidence" value="ECO:0007669"/>
    <property type="project" value="InterPro"/>
</dbReference>
<dbReference type="AlphaFoldDB" id="A0AAD7A3R6"/>
<dbReference type="InterPro" id="IPR014402">
    <property type="entry name" value="Sig_transdc_resp-reg_Skn7"/>
</dbReference>
<reference evidence="12" key="1">
    <citation type="submission" date="2023-03" db="EMBL/GenBank/DDBJ databases">
        <title>Massive genome expansion in bonnet fungi (Mycena s.s.) driven by repeated elements and novel gene families across ecological guilds.</title>
        <authorList>
            <consortium name="Lawrence Berkeley National Laboratory"/>
            <person name="Harder C.B."/>
            <person name="Miyauchi S."/>
            <person name="Viragh M."/>
            <person name="Kuo A."/>
            <person name="Thoen E."/>
            <person name="Andreopoulos B."/>
            <person name="Lu D."/>
            <person name="Skrede I."/>
            <person name="Drula E."/>
            <person name="Henrissat B."/>
            <person name="Morin E."/>
            <person name="Kohler A."/>
            <person name="Barry K."/>
            <person name="LaButti K."/>
            <person name="Morin E."/>
            <person name="Salamov A."/>
            <person name="Lipzen A."/>
            <person name="Mereny Z."/>
            <person name="Hegedus B."/>
            <person name="Baldrian P."/>
            <person name="Stursova M."/>
            <person name="Weitz H."/>
            <person name="Taylor A."/>
            <person name="Grigoriev I.V."/>
            <person name="Nagy L.G."/>
            <person name="Martin F."/>
            <person name="Kauserud H."/>
        </authorList>
    </citation>
    <scope>NUCLEOTIDE SEQUENCE</scope>
    <source>
        <strain evidence="12">CBHHK002</strain>
    </source>
</reference>
<name>A0AAD7A3R6_9AGAR</name>
<evidence type="ECO:0000256" key="2">
    <source>
        <dbReference type="ARBA" id="ARBA00022553"/>
    </source>
</evidence>
<dbReference type="InterPro" id="IPR036388">
    <property type="entry name" value="WH-like_DNA-bd_sf"/>
</dbReference>
<evidence type="ECO:0000313" key="12">
    <source>
        <dbReference type="EMBL" id="KAJ7348981.1"/>
    </source>
</evidence>
<keyword evidence="4" id="KW-0805">Transcription regulation</keyword>
<dbReference type="Gene3D" id="3.40.50.2300">
    <property type="match status" value="1"/>
</dbReference>
<dbReference type="InterPro" id="IPR036390">
    <property type="entry name" value="WH_DNA-bd_sf"/>
</dbReference>
<keyword evidence="7" id="KW-0539">Nucleus</keyword>
<feature type="compositionally biased region" description="Basic and acidic residues" evidence="10">
    <location>
        <begin position="680"/>
        <end position="705"/>
    </location>
</feature>
<sequence>MADRKDSSSGHEDSMSSTSDFVKKLYKMLEDQSFQSVVSWGPQGDCFVVKDMNEFTKSILPRMFKHSNFASFVRQLNKYDFHKVKNTDDNQFGEHSWTFRHPDFHADRRDALENIKRKVPAQRKSTGGAAAASMQGQIASLQAQLTSLGAAHDDVLSHVRNLERSYQEVLVEMVGFQRGMAQQDGLMQNLIQYFLRENNGNGAGKMKQLQSNDGMDGGNNPFLFMQQQETQRMLDKNFPESDVARATLVQMSEISRRAEAVGMSFGGQGSGAGAGSSGMGGNSNARLGGGVGASGIGAAMSRMDMLSRIEELQAQRRSRMNTPLFNTTSNTGGEQQQQQQQMDAQERTTSPDSEDYEDEVVQPTPTNPPSLDVALTGSPDAWSMAGGDAHAGLEVYTVGHLMPRDGNFVDGAGNWSFDGNAFAGEMVGKQETASYPSTSSGSTGGSPPREKQTLRVRRSTFVPGWAVPPRVLLVDDDAVSRKLSSKFLQVFGCTIDVAVDGVGAVNKMNLEKYDLVLMDIVMPKLDGVSATSMIRKFDPQTPIISMTSNSRPNEIMTYYSSGMNDILPKPFTKEGLLDMLEKHLTHLTVIKEKMSTSMRITRPPTGIPPLNDAGFESALQAGAASSSAAGPTSLLSYGLGSPDASDGGRINVLAGMGLSDEQYNIMLAGIVSGDGFSFGGEKRPRDLDDDPDRRDGKRSRFEVVE</sequence>
<dbReference type="PIRSF" id="PIRSF002595">
    <property type="entry name" value="RR_SKN7"/>
    <property type="match status" value="1"/>
</dbReference>
<feature type="compositionally biased region" description="Low complexity" evidence="10">
    <location>
        <begin position="432"/>
        <end position="447"/>
    </location>
</feature>
<dbReference type="InterPro" id="IPR011006">
    <property type="entry name" value="CheY-like_superfamily"/>
</dbReference>
<dbReference type="PANTHER" id="PTHR45339:SF1">
    <property type="entry name" value="HYBRID SIGNAL TRANSDUCTION HISTIDINE KINASE J"/>
    <property type="match status" value="1"/>
</dbReference>
<dbReference type="Gene3D" id="1.10.10.10">
    <property type="entry name" value="Winged helix-like DNA-binding domain superfamily/Winged helix DNA-binding domain"/>
    <property type="match status" value="1"/>
</dbReference>
<dbReference type="InterPro" id="IPR001789">
    <property type="entry name" value="Sig_transdc_resp-reg_receiver"/>
</dbReference>
<dbReference type="CDD" id="cd17546">
    <property type="entry name" value="REC_hyHK_CKI1_RcsC-like"/>
    <property type="match status" value="1"/>
</dbReference>
<dbReference type="Pfam" id="PF00072">
    <property type="entry name" value="Response_reg"/>
    <property type="match status" value="1"/>
</dbReference>
<dbReference type="InterPro" id="IPR000232">
    <property type="entry name" value="HSF_DNA-bd"/>
</dbReference>
<evidence type="ECO:0000259" key="11">
    <source>
        <dbReference type="PROSITE" id="PS50110"/>
    </source>
</evidence>
<dbReference type="PROSITE" id="PS00434">
    <property type="entry name" value="HSF_DOMAIN"/>
    <property type="match status" value="1"/>
</dbReference>